<reference evidence="2 3" key="1">
    <citation type="submission" date="2021-06" db="EMBL/GenBank/DDBJ databases">
        <title>Caerostris extrusa draft genome.</title>
        <authorList>
            <person name="Kono N."/>
            <person name="Arakawa K."/>
        </authorList>
    </citation>
    <scope>NUCLEOTIDE SEQUENCE [LARGE SCALE GENOMIC DNA]</scope>
</reference>
<evidence type="ECO:0000256" key="1">
    <source>
        <dbReference type="SAM" id="SignalP"/>
    </source>
</evidence>
<protein>
    <submittedName>
        <fullName evidence="2">Uncharacterized protein</fullName>
    </submittedName>
</protein>
<dbReference type="Proteomes" id="UP001054945">
    <property type="component" value="Unassembled WGS sequence"/>
</dbReference>
<gene>
    <name evidence="2" type="ORF">CEXT_51361</name>
</gene>
<evidence type="ECO:0000313" key="2">
    <source>
        <dbReference type="EMBL" id="GIX73329.1"/>
    </source>
</evidence>
<dbReference type="AlphaFoldDB" id="A0AAV4ML84"/>
<sequence length="74" mass="7689">MLGLSFALLILGLKVELVIDLEEGGNQIQGCGPKCLCTTLKKKSGDGSSGGGGGHSKLWRYIGVVVQPVSCSHF</sequence>
<keyword evidence="3" id="KW-1185">Reference proteome</keyword>
<organism evidence="2 3">
    <name type="scientific">Caerostris extrusa</name>
    <name type="common">Bark spider</name>
    <name type="synonym">Caerostris bankana</name>
    <dbReference type="NCBI Taxonomy" id="172846"/>
    <lineage>
        <taxon>Eukaryota</taxon>
        <taxon>Metazoa</taxon>
        <taxon>Ecdysozoa</taxon>
        <taxon>Arthropoda</taxon>
        <taxon>Chelicerata</taxon>
        <taxon>Arachnida</taxon>
        <taxon>Araneae</taxon>
        <taxon>Araneomorphae</taxon>
        <taxon>Entelegynae</taxon>
        <taxon>Araneoidea</taxon>
        <taxon>Araneidae</taxon>
        <taxon>Caerostris</taxon>
    </lineage>
</organism>
<name>A0AAV4ML84_CAEEX</name>
<comment type="caution">
    <text evidence="2">The sequence shown here is derived from an EMBL/GenBank/DDBJ whole genome shotgun (WGS) entry which is preliminary data.</text>
</comment>
<evidence type="ECO:0000313" key="3">
    <source>
        <dbReference type="Proteomes" id="UP001054945"/>
    </source>
</evidence>
<accession>A0AAV4ML84</accession>
<dbReference type="EMBL" id="BPLR01019939">
    <property type="protein sequence ID" value="GIX73329.1"/>
    <property type="molecule type" value="Genomic_DNA"/>
</dbReference>
<feature type="chain" id="PRO_5043495388" evidence="1">
    <location>
        <begin position="21"/>
        <end position="74"/>
    </location>
</feature>
<keyword evidence="1" id="KW-0732">Signal</keyword>
<feature type="signal peptide" evidence="1">
    <location>
        <begin position="1"/>
        <end position="20"/>
    </location>
</feature>
<proteinExistence type="predicted"/>